<dbReference type="InterPro" id="IPR001810">
    <property type="entry name" value="F-box_dom"/>
</dbReference>
<evidence type="ECO:0000313" key="4">
    <source>
        <dbReference type="Proteomes" id="UP001141327"/>
    </source>
</evidence>
<dbReference type="PROSITE" id="PS50181">
    <property type="entry name" value="FBOX"/>
    <property type="match status" value="1"/>
</dbReference>
<accession>A0ABQ8UNZ1</accession>
<protein>
    <recommendedName>
        <fullName evidence="2">F-box domain-containing protein</fullName>
    </recommendedName>
</protein>
<feature type="transmembrane region" description="Helical" evidence="1">
    <location>
        <begin position="410"/>
        <end position="427"/>
    </location>
</feature>
<feature type="transmembrane region" description="Helical" evidence="1">
    <location>
        <begin position="264"/>
        <end position="283"/>
    </location>
</feature>
<dbReference type="SUPFAM" id="SSF81383">
    <property type="entry name" value="F-box domain"/>
    <property type="match status" value="1"/>
</dbReference>
<dbReference type="EMBL" id="JAPMOS010000010">
    <property type="protein sequence ID" value="KAJ4460903.1"/>
    <property type="molecule type" value="Genomic_DNA"/>
</dbReference>
<feature type="transmembrane region" description="Helical" evidence="1">
    <location>
        <begin position="198"/>
        <end position="219"/>
    </location>
</feature>
<feature type="transmembrane region" description="Helical" evidence="1">
    <location>
        <begin position="371"/>
        <end position="398"/>
    </location>
</feature>
<keyword evidence="1" id="KW-1133">Transmembrane helix</keyword>
<feature type="transmembrane region" description="Helical" evidence="1">
    <location>
        <begin position="304"/>
        <end position="323"/>
    </location>
</feature>
<dbReference type="InterPro" id="IPR036047">
    <property type="entry name" value="F-box-like_dom_sf"/>
</dbReference>
<proteinExistence type="predicted"/>
<evidence type="ECO:0000259" key="2">
    <source>
        <dbReference type="PROSITE" id="PS50181"/>
    </source>
</evidence>
<sequence length="472" mass="52662">MCRPGTGDTAHNGITGVSRLFPHFFGVMESPSPFDGIPSEIIRMIHHHLHTGSALSTGALVSRRWKEALWTDDGLWAEAFEYDFGLDTAFIIEKKLGSTGYWRQKYARRFSVLKKIQSEREFRRNELLNIRRAGLRRDFRKAQLAMTFYGVPCPLQSSPPSSCHHCFIVPLAVYVAFPAFVTLVILKAETALGWSLHAVFAPLDAVLAICFAALLPLAIEVPSRCIETLVGLLLLPATLHWAAARGDGQLLGRWWATPLIVPGGLNWMYIFTPAMAFCLWVYLRLMRYLSTLGGRWVGRLDAYLTAHVPLEVGACLGLLGARLQWGGPWFLYTYTLAPLFVIPLSLVVSACRAPRHRLRRILQLSLHCLPVSAALVMLCLRLDLGLVHTAFLTIPLAFGSARPPPCRPLHHLPVAVLVFFGAWTLFSRGRKPGTFQMGPPEFREVEAALEKKYGRLIYPPRSPDLIYSPTGG</sequence>
<keyword evidence="1" id="KW-0812">Transmembrane</keyword>
<comment type="caution">
    <text evidence="3">The sequence shown here is derived from an EMBL/GenBank/DDBJ whole genome shotgun (WGS) entry which is preliminary data.</text>
</comment>
<keyword evidence="4" id="KW-1185">Reference proteome</keyword>
<keyword evidence="1" id="KW-0472">Membrane</keyword>
<feature type="transmembrane region" description="Helical" evidence="1">
    <location>
        <begin position="166"/>
        <end position="186"/>
    </location>
</feature>
<reference evidence="3" key="1">
    <citation type="journal article" date="2022" name="bioRxiv">
        <title>Genomics of Preaxostyla Flagellates Illuminates Evolutionary Transitions and the Path Towards Mitochondrial Loss.</title>
        <authorList>
            <person name="Novak L.V.F."/>
            <person name="Treitli S.C."/>
            <person name="Pyrih J."/>
            <person name="Halakuc P."/>
            <person name="Pipaliya S.V."/>
            <person name="Vacek V."/>
            <person name="Brzon O."/>
            <person name="Soukal P."/>
            <person name="Eme L."/>
            <person name="Dacks J.B."/>
            <person name="Karnkowska A."/>
            <person name="Elias M."/>
            <person name="Hampl V."/>
        </authorList>
    </citation>
    <scope>NUCLEOTIDE SEQUENCE</scope>
    <source>
        <strain evidence="3">RCP-MX</strain>
    </source>
</reference>
<feature type="transmembrane region" description="Helical" evidence="1">
    <location>
        <begin position="329"/>
        <end position="350"/>
    </location>
</feature>
<evidence type="ECO:0000256" key="1">
    <source>
        <dbReference type="SAM" id="Phobius"/>
    </source>
</evidence>
<gene>
    <name evidence="3" type="ORF">PAPYR_2745</name>
</gene>
<evidence type="ECO:0000313" key="3">
    <source>
        <dbReference type="EMBL" id="KAJ4460903.1"/>
    </source>
</evidence>
<feature type="domain" description="F-box" evidence="2">
    <location>
        <begin position="31"/>
        <end position="79"/>
    </location>
</feature>
<feature type="transmembrane region" description="Helical" evidence="1">
    <location>
        <begin position="226"/>
        <end position="244"/>
    </location>
</feature>
<dbReference type="Proteomes" id="UP001141327">
    <property type="component" value="Unassembled WGS sequence"/>
</dbReference>
<name>A0ABQ8UNZ1_9EUKA</name>
<organism evidence="3 4">
    <name type="scientific">Paratrimastix pyriformis</name>
    <dbReference type="NCBI Taxonomy" id="342808"/>
    <lineage>
        <taxon>Eukaryota</taxon>
        <taxon>Metamonada</taxon>
        <taxon>Preaxostyla</taxon>
        <taxon>Paratrimastigidae</taxon>
        <taxon>Paratrimastix</taxon>
    </lineage>
</organism>